<dbReference type="RefSeq" id="WP_173013380.1">
    <property type="nucleotide sequence ID" value="NZ_AP019860.1"/>
</dbReference>
<feature type="transmembrane region" description="Helical" evidence="1">
    <location>
        <begin position="21"/>
        <end position="54"/>
    </location>
</feature>
<keyword evidence="1" id="KW-1133">Transmembrane helix</keyword>
<keyword evidence="1" id="KW-0472">Membrane</keyword>
<feature type="transmembrane region" description="Helical" evidence="1">
    <location>
        <begin position="60"/>
        <end position="81"/>
    </location>
</feature>
<gene>
    <name evidence="3" type="ORF">UABAM_03521</name>
</gene>
<evidence type="ECO:0000313" key="3">
    <source>
        <dbReference type="EMBL" id="BBM85158.1"/>
    </source>
</evidence>
<sequence length="143" mass="16164">MALKKLHQKIKVLFTEGIENNFIMAASAGLGIFMGIVPIWGFQMFVAVGVAHLFKLNKPIVLLFSNISIPPMIPLILFLSMQTGSIFLHQKWLTISVTDIHLEYCLKLMENYIVGSIIFAALSGMLCFALIWTFLHFFRGNTR</sequence>
<dbReference type="EMBL" id="AP019860">
    <property type="protein sequence ID" value="BBM85158.1"/>
    <property type="molecule type" value="Genomic_DNA"/>
</dbReference>
<dbReference type="GO" id="GO:0016740">
    <property type="term" value="F:transferase activity"/>
    <property type="evidence" value="ECO:0007669"/>
    <property type="project" value="UniProtKB-KW"/>
</dbReference>
<dbReference type="AlphaFoldDB" id="A0A5S9INH9"/>
<organism evidence="3 4">
    <name type="scientific">Uabimicrobium amorphum</name>
    <dbReference type="NCBI Taxonomy" id="2596890"/>
    <lineage>
        <taxon>Bacteria</taxon>
        <taxon>Pseudomonadati</taxon>
        <taxon>Planctomycetota</taxon>
        <taxon>Candidatus Uabimicrobiia</taxon>
        <taxon>Candidatus Uabimicrobiales</taxon>
        <taxon>Candidatus Uabimicrobiaceae</taxon>
        <taxon>Candidatus Uabimicrobium</taxon>
    </lineage>
</organism>
<dbReference type="InterPro" id="IPR018639">
    <property type="entry name" value="DUF2062"/>
</dbReference>
<keyword evidence="4" id="KW-1185">Reference proteome</keyword>
<dbReference type="Pfam" id="PF09835">
    <property type="entry name" value="DUF2062"/>
    <property type="match status" value="1"/>
</dbReference>
<feature type="transmembrane region" description="Helical" evidence="1">
    <location>
        <begin position="112"/>
        <end position="135"/>
    </location>
</feature>
<keyword evidence="1" id="KW-0812">Transmembrane</keyword>
<keyword evidence="3" id="KW-0808">Transferase</keyword>
<dbReference type="Proteomes" id="UP000326354">
    <property type="component" value="Chromosome"/>
</dbReference>
<proteinExistence type="predicted"/>
<feature type="domain" description="DUF2062" evidence="2">
    <location>
        <begin position="25"/>
        <end position="139"/>
    </location>
</feature>
<dbReference type="KEGG" id="uam:UABAM_03521"/>
<reference evidence="3 4" key="1">
    <citation type="submission" date="2019-08" db="EMBL/GenBank/DDBJ databases">
        <title>Complete genome sequence of Candidatus Uab amorphum.</title>
        <authorList>
            <person name="Shiratori T."/>
            <person name="Suzuki S."/>
            <person name="Kakizawa Y."/>
            <person name="Ishida K."/>
        </authorList>
    </citation>
    <scope>NUCLEOTIDE SEQUENCE [LARGE SCALE GENOMIC DNA]</scope>
    <source>
        <strain evidence="3 4">SRT547</strain>
    </source>
</reference>
<name>A0A5S9INH9_UABAM</name>
<accession>A0A5S9INH9</accession>
<evidence type="ECO:0000259" key="2">
    <source>
        <dbReference type="Pfam" id="PF09835"/>
    </source>
</evidence>
<evidence type="ECO:0000256" key="1">
    <source>
        <dbReference type="SAM" id="Phobius"/>
    </source>
</evidence>
<protein>
    <submittedName>
        <fullName evidence="3">Glycosyl transferase</fullName>
    </submittedName>
</protein>
<evidence type="ECO:0000313" key="4">
    <source>
        <dbReference type="Proteomes" id="UP000326354"/>
    </source>
</evidence>